<dbReference type="InterPro" id="IPR025662">
    <property type="entry name" value="Sigma_54_int_dom_ATP-bd_1"/>
</dbReference>
<dbReference type="PROSITE" id="PS00688">
    <property type="entry name" value="SIGMA54_INTERACT_3"/>
    <property type="match status" value="1"/>
</dbReference>
<evidence type="ECO:0000259" key="7">
    <source>
        <dbReference type="PROSITE" id="PS50045"/>
    </source>
</evidence>
<dbReference type="InterPro" id="IPR025944">
    <property type="entry name" value="Sigma_54_int_dom_CS"/>
</dbReference>
<dbReference type="Gene3D" id="1.10.8.60">
    <property type="match status" value="1"/>
</dbReference>
<dbReference type="PROSITE" id="PS50110">
    <property type="entry name" value="RESPONSE_REGULATORY"/>
    <property type="match status" value="1"/>
</dbReference>
<dbReference type="Gene3D" id="3.40.50.300">
    <property type="entry name" value="P-loop containing nucleotide triphosphate hydrolases"/>
    <property type="match status" value="1"/>
</dbReference>
<dbReference type="InterPro" id="IPR027417">
    <property type="entry name" value="P-loop_NTPase"/>
</dbReference>
<feature type="domain" description="Response regulatory" evidence="8">
    <location>
        <begin position="7"/>
        <end position="121"/>
    </location>
</feature>
<dbReference type="GO" id="GO:0005524">
    <property type="term" value="F:ATP binding"/>
    <property type="evidence" value="ECO:0007669"/>
    <property type="project" value="UniProtKB-KW"/>
</dbReference>
<dbReference type="SUPFAM" id="SSF52172">
    <property type="entry name" value="CheY-like"/>
    <property type="match status" value="1"/>
</dbReference>
<evidence type="ECO:0000256" key="6">
    <source>
        <dbReference type="PROSITE-ProRule" id="PRU00169"/>
    </source>
</evidence>
<keyword evidence="1" id="KW-0547">Nucleotide-binding</keyword>
<dbReference type="AlphaFoldDB" id="A0A517N4Q4"/>
<dbReference type="InterPro" id="IPR058031">
    <property type="entry name" value="AAA_lid_NorR"/>
</dbReference>
<dbReference type="SMART" id="SM00448">
    <property type="entry name" value="REC"/>
    <property type="match status" value="1"/>
</dbReference>
<keyword evidence="3" id="KW-0805">Transcription regulation</keyword>
<evidence type="ECO:0000256" key="3">
    <source>
        <dbReference type="ARBA" id="ARBA00023015"/>
    </source>
</evidence>
<keyword evidence="4" id="KW-0238">DNA-binding</keyword>
<feature type="modified residue" description="4-aspartylphosphate" evidence="6">
    <location>
        <position position="56"/>
    </location>
</feature>
<keyword evidence="5" id="KW-0804">Transcription</keyword>
<accession>A0A517N4Q4</accession>
<dbReference type="FunFam" id="3.40.50.300:FF:000006">
    <property type="entry name" value="DNA-binding transcriptional regulator NtrC"/>
    <property type="match status" value="1"/>
</dbReference>
<dbReference type="GO" id="GO:0006355">
    <property type="term" value="P:regulation of DNA-templated transcription"/>
    <property type="evidence" value="ECO:0007669"/>
    <property type="project" value="InterPro"/>
</dbReference>
<dbReference type="EMBL" id="CP036525">
    <property type="protein sequence ID" value="QDT02110.1"/>
    <property type="molecule type" value="Genomic_DNA"/>
</dbReference>
<dbReference type="Pfam" id="PF25601">
    <property type="entry name" value="AAA_lid_14"/>
    <property type="match status" value="1"/>
</dbReference>
<gene>
    <name evidence="9" type="primary">glnG_1</name>
    <name evidence="9" type="ORF">K227x_04810</name>
</gene>
<dbReference type="Proteomes" id="UP000318538">
    <property type="component" value="Chromosome"/>
</dbReference>
<dbReference type="InterPro" id="IPR025943">
    <property type="entry name" value="Sigma_54_int_dom_ATP-bd_2"/>
</dbReference>
<dbReference type="RefSeq" id="WP_145167877.1">
    <property type="nucleotide sequence ID" value="NZ_CP036525.1"/>
</dbReference>
<evidence type="ECO:0000256" key="4">
    <source>
        <dbReference type="ARBA" id="ARBA00023125"/>
    </source>
</evidence>
<dbReference type="Pfam" id="PF02954">
    <property type="entry name" value="HTH_8"/>
    <property type="match status" value="1"/>
</dbReference>
<evidence type="ECO:0000313" key="9">
    <source>
        <dbReference type="EMBL" id="QDT02110.1"/>
    </source>
</evidence>
<dbReference type="PROSITE" id="PS00675">
    <property type="entry name" value="SIGMA54_INTERACT_1"/>
    <property type="match status" value="1"/>
</dbReference>
<dbReference type="SUPFAM" id="SSF52540">
    <property type="entry name" value="P-loop containing nucleoside triphosphate hydrolases"/>
    <property type="match status" value="1"/>
</dbReference>
<sequence>MTDMPIKLLLVDDEEDSRRSSAKWMTRKGHDVTDVSNAAEAMSLLERESFDVGVFDMNMPGMSGLELLQRVHQDNIDIEVIMLTGQGTVETAVSAMKMGACDFLSKPCALGDLEHHCFRARERHELKKENKQLKAVISRVRPAAKLIGESKSLREVAKLIGKVAPTNKPVLIQGESGTGKEVVAQAIQQASRVADKPFVTVNCAALPENLVESELFGHQKGSFTGATAEKPGLFEIADGGTLFIDEIGELPPSLQPKLLRVLEDGSLRRVGCHRQRKVKVRIIAATNRDLQTEVDNGNFREDLFYRINVLSILLPPLREREGDINRLIDHFLPTSFHIDDAARRALNAYPWPGNIRQLINVIDRATILADEFEITLDDLPTEIVGFGHTSATPFPIATPTDPTAAIEVRSAHPRDMLGDPDFKLDDIARVHVLEVLEKEKGNKAGAARKLGIHRRKLYRLLDRFTGKSDATSSDESSACESVL</sequence>
<dbReference type="SUPFAM" id="SSF46689">
    <property type="entry name" value="Homeodomain-like"/>
    <property type="match status" value="1"/>
</dbReference>
<dbReference type="GO" id="GO:0000160">
    <property type="term" value="P:phosphorelay signal transduction system"/>
    <property type="evidence" value="ECO:0007669"/>
    <property type="project" value="InterPro"/>
</dbReference>
<dbReference type="CDD" id="cd00009">
    <property type="entry name" value="AAA"/>
    <property type="match status" value="1"/>
</dbReference>
<dbReference type="Pfam" id="PF00158">
    <property type="entry name" value="Sigma54_activat"/>
    <property type="match status" value="1"/>
</dbReference>
<dbReference type="PANTHER" id="PTHR32071:SF100">
    <property type="entry name" value="RESPONSE REGULATOR PROTEIN PILR"/>
    <property type="match status" value="1"/>
</dbReference>
<dbReference type="InterPro" id="IPR002078">
    <property type="entry name" value="Sigma_54_int"/>
</dbReference>
<reference evidence="9 10" key="1">
    <citation type="submission" date="2019-02" db="EMBL/GenBank/DDBJ databases">
        <title>Deep-cultivation of Planctomycetes and their phenomic and genomic characterization uncovers novel biology.</title>
        <authorList>
            <person name="Wiegand S."/>
            <person name="Jogler M."/>
            <person name="Boedeker C."/>
            <person name="Pinto D."/>
            <person name="Vollmers J."/>
            <person name="Rivas-Marin E."/>
            <person name="Kohn T."/>
            <person name="Peeters S.H."/>
            <person name="Heuer A."/>
            <person name="Rast P."/>
            <person name="Oberbeckmann S."/>
            <person name="Bunk B."/>
            <person name="Jeske O."/>
            <person name="Meyerdierks A."/>
            <person name="Storesund J.E."/>
            <person name="Kallscheuer N."/>
            <person name="Luecker S."/>
            <person name="Lage O.M."/>
            <person name="Pohl T."/>
            <person name="Merkel B.J."/>
            <person name="Hornburger P."/>
            <person name="Mueller R.-W."/>
            <person name="Bruemmer F."/>
            <person name="Labrenz M."/>
            <person name="Spormann A.M."/>
            <person name="Op den Camp H."/>
            <person name="Overmann J."/>
            <person name="Amann R."/>
            <person name="Jetten M.S.M."/>
            <person name="Mascher T."/>
            <person name="Medema M.H."/>
            <person name="Devos D.P."/>
            <person name="Kaster A.-K."/>
            <person name="Ovreas L."/>
            <person name="Rohde M."/>
            <person name="Galperin M.Y."/>
            <person name="Jogler C."/>
        </authorList>
    </citation>
    <scope>NUCLEOTIDE SEQUENCE [LARGE SCALE GENOMIC DNA]</scope>
    <source>
        <strain evidence="9 10">K22_7</strain>
    </source>
</reference>
<dbReference type="PROSITE" id="PS50045">
    <property type="entry name" value="SIGMA54_INTERACT_4"/>
    <property type="match status" value="1"/>
</dbReference>
<name>A0A517N4Q4_9BACT</name>
<dbReference type="SMART" id="SM00382">
    <property type="entry name" value="AAA"/>
    <property type="match status" value="1"/>
</dbReference>
<dbReference type="GO" id="GO:0043565">
    <property type="term" value="F:sequence-specific DNA binding"/>
    <property type="evidence" value="ECO:0007669"/>
    <property type="project" value="InterPro"/>
</dbReference>
<dbReference type="Gene3D" id="3.40.50.2300">
    <property type="match status" value="1"/>
</dbReference>
<evidence type="ECO:0000313" key="10">
    <source>
        <dbReference type="Proteomes" id="UP000318538"/>
    </source>
</evidence>
<proteinExistence type="predicted"/>
<dbReference type="InterPro" id="IPR011006">
    <property type="entry name" value="CheY-like_superfamily"/>
</dbReference>
<evidence type="ECO:0000259" key="8">
    <source>
        <dbReference type="PROSITE" id="PS50110"/>
    </source>
</evidence>
<keyword evidence="2" id="KW-0067">ATP-binding</keyword>
<dbReference type="InterPro" id="IPR009057">
    <property type="entry name" value="Homeodomain-like_sf"/>
</dbReference>
<dbReference type="InterPro" id="IPR001789">
    <property type="entry name" value="Sig_transdc_resp-reg_receiver"/>
</dbReference>
<evidence type="ECO:0000256" key="2">
    <source>
        <dbReference type="ARBA" id="ARBA00022840"/>
    </source>
</evidence>
<dbReference type="InterPro" id="IPR003593">
    <property type="entry name" value="AAA+_ATPase"/>
</dbReference>
<evidence type="ECO:0000256" key="5">
    <source>
        <dbReference type="ARBA" id="ARBA00023163"/>
    </source>
</evidence>
<dbReference type="KEGG" id="rlc:K227x_04810"/>
<keyword evidence="6" id="KW-0597">Phosphoprotein</keyword>
<dbReference type="InterPro" id="IPR002197">
    <property type="entry name" value="HTH_Fis"/>
</dbReference>
<dbReference type="Pfam" id="PF00072">
    <property type="entry name" value="Response_reg"/>
    <property type="match status" value="1"/>
</dbReference>
<feature type="domain" description="Sigma-54 factor interaction" evidence="7">
    <location>
        <begin position="146"/>
        <end position="367"/>
    </location>
</feature>
<dbReference type="Gene3D" id="1.10.10.60">
    <property type="entry name" value="Homeodomain-like"/>
    <property type="match status" value="1"/>
</dbReference>
<dbReference type="PANTHER" id="PTHR32071">
    <property type="entry name" value="TRANSCRIPTIONAL REGULATORY PROTEIN"/>
    <property type="match status" value="1"/>
</dbReference>
<protein>
    <submittedName>
        <fullName evidence="9">Nitrogen regulation protein NR(I)</fullName>
    </submittedName>
</protein>
<dbReference type="PROSITE" id="PS00676">
    <property type="entry name" value="SIGMA54_INTERACT_2"/>
    <property type="match status" value="1"/>
</dbReference>
<evidence type="ECO:0000256" key="1">
    <source>
        <dbReference type="ARBA" id="ARBA00022741"/>
    </source>
</evidence>
<keyword evidence="10" id="KW-1185">Reference proteome</keyword>
<organism evidence="9 10">
    <name type="scientific">Rubripirellula lacrimiformis</name>
    <dbReference type="NCBI Taxonomy" id="1930273"/>
    <lineage>
        <taxon>Bacteria</taxon>
        <taxon>Pseudomonadati</taxon>
        <taxon>Planctomycetota</taxon>
        <taxon>Planctomycetia</taxon>
        <taxon>Pirellulales</taxon>
        <taxon>Pirellulaceae</taxon>
        <taxon>Rubripirellula</taxon>
    </lineage>
</organism>
<dbReference type="OrthoDB" id="9807827at2"/>